<dbReference type="AlphaFoldDB" id="A0AA37IQK8"/>
<evidence type="ECO:0000313" key="1">
    <source>
        <dbReference type="EMBL" id="GJH30740.1"/>
    </source>
</evidence>
<dbReference type="Proteomes" id="UP001055111">
    <property type="component" value="Unassembled WGS sequence"/>
</dbReference>
<proteinExistence type="predicted"/>
<gene>
    <name evidence="1" type="ORF">CBA19CS42_39510</name>
</gene>
<dbReference type="EMBL" id="BPUS01000044">
    <property type="protein sequence ID" value="GJH30740.1"/>
    <property type="molecule type" value="Genomic_DNA"/>
</dbReference>
<evidence type="ECO:0000313" key="2">
    <source>
        <dbReference type="Proteomes" id="UP001055111"/>
    </source>
</evidence>
<name>A0AA37IQK8_9BURK</name>
<reference evidence="1" key="1">
    <citation type="submission" date="2022-09" db="EMBL/GenBank/DDBJ databases">
        <title>Isolation and characterization of 3-chlorobenzoate degrading bacteria from soils in Shizuoka.</title>
        <authorList>
            <person name="Ifat A."/>
            <person name="Ogawa N."/>
            <person name="Kimbara K."/>
            <person name="Moriuchi R."/>
            <person name="Dohra H."/>
            <person name="Shintani M."/>
        </authorList>
    </citation>
    <scope>NUCLEOTIDE SEQUENCE</scope>
    <source>
        <strain evidence="1">19CS4-2</strain>
    </source>
</reference>
<organism evidence="1 2">
    <name type="scientific">Caballeronia novacaledonica</name>
    <dbReference type="NCBI Taxonomy" id="1544861"/>
    <lineage>
        <taxon>Bacteria</taxon>
        <taxon>Pseudomonadati</taxon>
        <taxon>Pseudomonadota</taxon>
        <taxon>Betaproteobacteria</taxon>
        <taxon>Burkholderiales</taxon>
        <taxon>Burkholderiaceae</taxon>
        <taxon>Caballeronia</taxon>
    </lineage>
</organism>
<protein>
    <submittedName>
        <fullName evidence="1">Uncharacterized protein</fullName>
    </submittedName>
</protein>
<dbReference type="RefSeq" id="WP_238218304.1">
    <property type="nucleotide sequence ID" value="NZ_BPUS01000044.1"/>
</dbReference>
<sequence>MLATDAVVAVGVEPAARSEDKKSACSIAEAALESPSQIRGPSTNLRETPF</sequence>
<comment type="caution">
    <text evidence="1">The sequence shown here is derived from an EMBL/GenBank/DDBJ whole genome shotgun (WGS) entry which is preliminary data.</text>
</comment>
<accession>A0AA37IQK8</accession>